<feature type="compositionally biased region" description="Polar residues" evidence="1">
    <location>
        <begin position="65"/>
        <end position="78"/>
    </location>
</feature>
<evidence type="ECO:0000259" key="2">
    <source>
        <dbReference type="Pfam" id="PF13546"/>
    </source>
</evidence>
<gene>
    <name evidence="3" type="ORF">RIF23_18535</name>
</gene>
<feature type="region of interest" description="Disordered" evidence="1">
    <location>
        <begin position="55"/>
        <end position="78"/>
    </location>
</feature>
<organism evidence="3 4">
    <name type="scientific">Lipingzhangella rawalii</name>
    <dbReference type="NCBI Taxonomy" id="2055835"/>
    <lineage>
        <taxon>Bacteria</taxon>
        <taxon>Bacillati</taxon>
        <taxon>Actinomycetota</taxon>
        <taxon>Actinomycetes</taxon>
        <taxon>Streptosporangiales</taxon>
        <taxon>Nocardiopsidaceae</taxon>
        <taxon>Lipingzhangella</taxon>
    </lineage>
</organism>
<evidence type="ECO:0000313" key="4">
    <source>
        <dbReference type="Proteomes" id="UP001250214"/>
    </source>
</evidence>
<proteinExistence type="predicted"/>
<evidence type="ECO:0000313" key="3">
    <source>
        <dbReference type="EMBL" id="MDS1272291.1"/>
    </source>
</evidence>
<keyword evidence="4" id="KW-1185">Reference proteome</keyword>
<dbReference type="PANTHER" id="PTHR33627">
    <property type="entry name" value="TRANSPOSASE"/>
    <property type="match status" value="1"/>
</dbReference>
<dbReference type="EMBL" id="JAVLVT010000010">
    <property type="protein sequence ID" value="MDS1272291.1"/>
    <property type="molecule type" value="Genomic_DNA"/>
</dbReference>
<comment type="caution">
    <text evidence="3">The sequence shown here is derived from an EMBL/GenBank/DDBJ whole genome shotgun (WGS) entry which is preliminary data.</text>
</comment>
<reference evidence="4" key="1">
    <citation type="submission" date="2023-07" db="EMBL/GenBank/DDBJ databases">
        <title>Novel species in the genus Lipingzhangella isolated from Sambhar Salt Lake.</title>
        <authorList>
            <person name="Jiya N."/>
            <person name="Kajale S."/>
            <person name="Sharma A."/>
        </authorList>
    </citation>
    <scope>NUCLEOTIDE SEQUENCE [LARGE SCALE GENOMIC DNA]</scope>
    <source>
        <strain evidence="4">LS1_29</strain>
    </source>
</reference>
<dbReference type="Proteomes" id="UP001250214">
    <property type="component" value="Unassembled WGS sequence"/>
</dbReference>
<feature type="domain" description="Transposase IS701-like DDE" evidence="2">
    <location>
        <begin position="2"/>
        <end position="73"/>
    </location>
</feature>
<protein>
    <submittedName>
        <fullName evidence="3">Transposase</fullName>
    </submittedName>
</protein>
<dbReference type="PANTHER" id="PTHR33627:SF1">
    <property type="entry name" value="TRANSPOSASE"/>
    <property type="match status" value="1"/>
</dbReference>
<name>A0ABU2HAD7_9ACTN</name>
<dbReference type="InterPro" id="IPR039365">
    <property type="entry name" value="IS701-like"/>
</dbReference>
<accession>A0ABU2HAD7</accession>
<dbReference type="Pfam" id="PF13546">
    <property type="entry name" value="DDE_5"/>
    <property type="match status" value="1"/>
</dbReference>
<dbReference type="InterPro" id="IPR038721">
    <property type="entry name" value="IS701-like_DDE_dom"/>
</dbReference>
<dbReference type="RefSeq" id="WP_310914002.1">
    <property type="nucleotide sequence ID" value="NZ_JAVLVT010000010.1"/>
</dbReference>
<sequence>MKKDTTTVGVQRQYTGTAGRIENALVAVYLAYATGAGHALIDHRLDLPRAWTEEPQRLHAAGAPTTWTSQPNPNAPSR</sequence>
<evidence type="ECO:0000256" key="1">
    <source>
        <dbReference type="SAM" id="MobiDB-lite"/>
    </source>
</evidence>